<feature type="compositionally biased region" description="Low complexity" evidence="7">
    <location>
        <begin position="200"/>
        <end position="230"/>
    </location>
</feature>
<dbReference type="GO" id="GO:0005634">
    <property type="term" value="C:nucleus"/>
    <property type="evidence" value="ECO:0007669"/>
    <property type="project" value="UniProtKB-SubCell"/>
</dbReference>
<keyword evidence="3" id="KW-0805">Transcription regulation</keyword>
<feature type="compositionally biased region" description="Pro residues" evidence="7">
    <location>
        <begin position="238"/>
        <end position="251"/>
    </location>
</feature>
<evidence type="ECO:0000256" key="5">
    <source>
        <dbReference type="ARBA" id="ARBA00023163"/>
    </source>
</evidence>
<feature type="region of interest" description="Disordered" evidence="7">
    <location>
        <begin position="350"/>
        <end position="375"/>
    </location>
</feature>
<dbReference type="GO" id="GO:0003677">
    <property type="term" value="F:DNA binding"/>
    <property type="evidence" value="ECO:0007669"/>
    <property type="project" value="UniProtKB-KW"/>
</dbReference>
<evidence type="ECO:0000256" key="7">
    <source>
        <dbReference type="SAM" id="MobiDB-lite"/>
    </source>
</evidence>
<dbReference type="InterPro" id="IPR003652">
    <property type="entry name" value="Ataxin_AXH_dom"/>
</dbReference>
<feature type="compositionally biased region" description="Pro residues" evidence="7">
    <location>
        <begin position="158"/>
        <end position="174"/>
    </location>
</feature>
<keyword evidence="10" id="KW-1185">Reference proteome</keyword>
<evidence type="ECO:0000256" key="3">
    <source>
        <dbReference type="ARBA" id="ARBA00023015"/>
    </source>
</evidence>
<dbReference type="InterPro" id="IPR036096">
    <property type="entry name" value="Ataxin_AXH_dom_sf"/>
</dbReference>
<dbReference type="EMBL" id="JAWQEG010006364">
    <property type="protein sequence ID" value="KAK3855076.1"/>
    <property type="molecule type" value="Genomic_DNA"/>
</dbReference>
<evidence type="ECO:0000259" key="8">
    <source>
        <dbReference type="PROSITE" id="PS51148"/>
    </source>
</evidence>
<evidence type="ECO:0000256" key="6">
    <source>
        <dbReference type="ARBA" id="ARBA00023242"/>
    </source>
</evidence>
<evidence type="ECO:0000313" key="9">
    <source>
        <dbReference type="EMBL" id="KAK3855076.1"/>
    </source>
</evidence>
<accession>A0AAE1BQE1</accession>
<gene>
    <name evidence="9" type="ORF">Pcinc_038504</name>
</gene>
<evidence type="ECO:0000256" key="1">
    <source>
        <dbReference type="ARBA" id="ARBA00004123"/>
    </source>
</evidence>
<name>A0AAE1BQE1_PETCI</name>
<evidence type="ECO:0000256" key="2">
    <source>
        <dbReference type="ARBA" id="ARBA00022491"/>
    </source>
</evidence>
<dbReference type="GO" id="GO:0003723">
    <property type="term" value="F:RNA binding"/>
    <property type="evidence" value="ECO:0007669"/>
    <property type="project" value="InterPro"/>
</dbReference>
<comment type="caution">
    <text evidence="9">The sequence shown here is derived from an EMBL/GenBank/DDBJ whole genome shotgun (WGS) entry which is preliminary data.</text>
</comment>
<keyword evidence="6" id="KW-0539">Nucleus</keyword>
<evidence type="ECO:0000256" key="4">
    <source>
        <dbReference type="ARBA" id="ARBA00023125"/>
    </source>
</evidence>
<evidence type="ECO:0000313" key="10">
    <source>
        <dbReference type="Proteomes" id="UP001286313"/>
    </source>
</evidence>
<organism evidence="9 10">
    <name type="scientific">Petrolisthes cinctipes</name>
    <name type="common">Flat porcelain crab</name>
    <dbReference type="NCBI Taxonomy" id="88211"/>
    <lineage>
        <taxon>Eukaryota</taxon>
        <taxon>Metazoa</taxon>
        <taxon>Ecdysozoa</taxon>
        <taxon>Arthropoda</taxon>
        <taxon>Crustacea</taxon>
        <taxon>Multicrustacea</taxon>
        <taxon>Malacostraca</taxon>
        <taxon>Eumalacostraca</taxon>
        <taxon>Eucarida</taxon>
        <taxon>Decapoda</taxon>
        <taxon>Pleocyemata</taxon>
        <taxon>Anomura</taxon>
        <taxon>Galatheoidea</taxon>
        <taxon>Porcellanidae</taxon>
        <taxon>Petrolisthes</taxon>
    </lineage>
</organism>
<dbReference type="PROSITE" id="PS51148">
    <property type="entry name" value="AXH"/>
    <property type="match status" value="1"/>
</dbReference>
<feature type="domain" description="AXH" evidence="8">
    <location>
        <begin position="246"/>
        <end position="375"/>
    </location>
</feature>
<feature type="region of interest" description="Disordered" evidence="7">
    <location>
        <begin position="1"/>
        <end position="255"/>
    </location>
</feature>
<comment type="subcellular location">
    <subcellularLocation>
        <location evidence="1">Nucleus</location>
    </subcellularLocation>
</comment>
<feature type="compositionally biased region" description="Gly residues" evidence="7">
    <location>
        <begin position="42"/>
        <end position="53"/>
    </location>
</feature>
<dbReference type="AlphaFoldDB" id="A0AAE1BQE1"/>
<protein>
    <recommendedName>
        <fullName evidence="8">AXH domain-containing protein</fullName>
    </recommendedName>
</protein>
<sequence>MIVTPSFSREMGEGGRLVGAGVGPRVPTLGLPDPNPAYKTDIGGGVYKTGGLPGFDHNKNSSASPSYWLLPPPLPGPRRRQPLPSGLSPPHPHRPYPHLDPRPPLERPTPVSGAASLVRPLGPPPLRGLLTDPRDLREGPPYQASAPSPLTSLSPSSPSLPPDPTPSPPPPRCPAPQAGGSPVVAVTASDPGASSPAKRPPSGSGSPIITTTPTLTPSVTVTTTTTSVPPNHKLQPPLLSPSPPKDPPRPSSPYHAHFARGALVTVGAGVRRVEELQTRDFLEAAKAAEDLMLDPSTVAAITSTTPPAPPRATITFTFPSRKHSAVQHDDPHQAGSTLVCHRCTRGPAEITPASGSSPCPHHLPYSMSKATRHHK</sequence>
<feature type="compositionally biased region" description="Low complexity" evidence="7">
    <location>
        <begin position="144"/>
        <end position="157"/>
    </location>
</feature>
<dbReference type="SUPFAM" id="SSF102031">
    <property type="entry name" value="AXH domain"/>
    <property type="match status" value="1"/>
</dbReference>
<keyword evidence="2" id="KW-0678">Repressor</keyword>
<keyword evidence="4" id="KW-0238">DNA-binding</keyword>
<keyword evidence="5" id="KW-0804">Transcription</keyword>
<reference evidence="9" key="1">
    <citation type="submission" date="2023-10" db="EMBL/GenBank/DDBJ databases">
        <title>Genome assemblies of two species of porcelain crab, Petrolisthes cinctipes and Petrolisthes manimaculis (Anomura: Porcellanidae).</title>
        <authorList>
            <person name="Angst P."/>
        </authorList>
    </citation>
    <scope>NUCLEOTIDE SEQUENCE</scope>
    <source>
        <strain evidence="9">PB745_01</strain>
        <tissue evidence="9">Gill</tissue>
    </source>
</reference>
<proteinExistence type="predicted"/>
<dbReference type="Proteomes" id="UP001286313">
    <property type="component" value="Unassembled WGS sequence"/>
</dbReference>